<name>A0ABP7DR23_9ACTN</name>
<keyword evidence="1" id="KW-0812">Transmembrane</keyword>
<feature type="transmembrane region" description="Helical" evidence="1">
    <location>
        <begin position="21"/>
        <end position="48"/>
    </location>
</feature>
<feature type="transmembrane region" description="Helical" evidence="1">
    <location>
        <begin position="87"/>
        <end position="107"/>
    </location>
</feature>
<dbReference type="EMBL" id="BAAAYX010000012">
    <property type="protein sequence ID" value="GAA3707910.1"/>
    <property type="molecule type" value="Genomic_DNA"/>
</dbReference>
<keyword evidence="1" id="KW-1133">Transmembrane helix</keyword>
<evidence type="ECO:0000313" key="2">
    <source>
        <dbReference type="EMBL" id="GAA3707910.1"/>
    </source>
</evidence>
<feature type="transmembrane region" description="Helical" evidence="1">
    <location>
        <begin position="54"/>
        <end position="75"/>
    </location>
</feature>
<evidence type="ECO:0000256" key="1">
    <source>
        <dbReference type="SAM" id="Phobius"/>
    </source>
</evidence>
<keyword evidence="1" id="KW-0472">Membrane</keyword>
<comment type="caution">
    <text evidence="2">The sequence shown here is derived from an EMBL/GenBank/DDBJ whole genome shotgun (WGS) entry which is preliminary data.</text>
</comment>
<dbReference type="RefSeq" id="WP_344812953.1">
    <property type="nucleotide sequence ID" value="NZ_BAAAYX010000012.1"/>
</dbReference>
<protein>
    <recommendedName>
        <fullName evidence="4">ATP synthase protein I</fullName>
    </recommendedName>
</protein>
<dbReference type="Proteomes" id="UP001500051">
    <property type="component" value="Unassembled WGS sequence"/>
</dbReference>
<feature type="transmembrane region" description="Helical" evidence="1">
    <location>
        <begin position="119"/>
        <end position="141"/>
    </location>
</feature>
<evidence type="ECO:0008006" key="4">
    <source>
        <dbReference type="Google" id="ProtNLM"/>
    </source>
</evidence>
<gene>
    <name evidence="2" type="ORF">GCM10022204_27430</name>
</gene>
<organism evidence="2 3">
    <name type="scientific">Microlunatus aurantiacus</name>
    <dbReference type="NCBI Taxonomy" id="446786"/>
    <lineage>
        <taxon>Bacteria</taxon>
        <taxon>Bacillati</taxon>
        <taxon>Actinomycetota</taxon>
        <taxon>Actinomycetes</taxon>
        <taxon>Propionibacteriales</taxon>
        <taxon>Propionibacteriaceae</taxon>
        <taxon>Microlunatus</taxon>
    </lineage>
</organism>
<evidence type="ECO:0000313" key="3">
    <source>
        <dbReference type="Proteomes" id="UP001500051"/>
    </source>
</evidence>
<sequence length="150" mass="15780">MTPPADRTARSELTLPDQWRALALRLTVVILPAQLVGAFVGFLPILLLGSSAVGLPWLSGLVLVGIGLVGGAAIGRLARPPSQHPRSAVVVAAGFGLVGFLVLRLLVQIRLPEGSAPPVLAWVVGAVVVVLVQSLVVAVLWRRRALRRDD</sequence>
<keyword evidence="3" id="KW-1185">Reference proteome</keyword>
<reference evidence="3" key="1">
    <citation type="journal article" date="2019" name="Int. J. Syst. Evol. Microbiol.">
        <title>The Global Catalogue of Microorganisms (GCM) 10K type strain sequencing project: providing services to taxonomists for standard genome sequencing and annotation.</title>
        <authorList>
            <consortium name="The Broad Institute Genomics Platform"/>
            <consortium name="The Broad Institute Genome Sequencing Center for Infectious Disease"/>
            <person name="Wu L."/>
            <person name="Ma J."/>
        </authorList>
    </citation>
    <scope>NUCLEOTIDE SEQUENCE [LARGE SCALE GENOMIC DNA]</scope>
    <source>
        <strain evidence="3">JCM 16548</strain>
    </source>
</reference>
<accession>A0ABP7DR23</accession>
<proteinExistence type="predicted"/>